<evidence type="ECO:0000256" key="2">
    <source>
        <dbReference type="ARBA" id="ARBA00022723"/>
    </source>
</evidence>
<dbReference type="SUPFAM" id="SSF46626">
    <property type="entry name" value="Cytochrome c"/>
    <property type="match status" value="1"/>
</dbReference>
<protein>
    <recommendedName>
        <fullName evidence="6">Cytochrome c domain-containing protein</fullName>
    </recommendedName>
</protein>
<gene>
    <name evidence="7" type="ORF">MasN3_45940</name>
</gene>
<keyword evidence="8" id="KW-1185">Reference proteome</keyword>
<dbReference type="PROSITE" id="PS51007">
    <property type="entry name" value="CYTC"/>
    <property type="match status" value="1"/>
</dbReference>
<dbReference type="Pfam" id="PF13442">
    <property type="entry name" value="Cytochrome_CBB3"/>
    <property type="match status" value="1"/>
</dbReference>
<reference evidence="7" key="1">
    <citation type="submission" date="2022-11" db="EMBL/GenBank/DDBJ databases">
        <title>Isolation and characterization of PLA-degrading bacterium Massilia sp. from Antarctic soil.</title>
        <authorList>
            <person name="Sato K."/>
            <person name="Gomez-Fuentes C."/>
            <person name="Ahmad S.A."/>
            <person name="Zulkharnain A."/>
        </authorList>
    </citation>
    <scope>NUCLEOTIDE SEQUENCE</scope>
    <source>
        <strain evidence="7">N-3</strain>
    </source>
</reference>
<accession>A0ABM8CCR0</accession>
<dbReference type="InterPro" id="IPR036909">
    <property type="entry name" value="Cyt_c-like_dom_sf"/>
</dbReference>
<evidence type="ECO:0000313" key="8">
    <source>
        <dbReference type="Proteomes" id="UP001163336"/>
    </source>
</evidence>
<feature type="transmembrane region" description="Helical" evidence="5">
    <location>
        <begin position="12"/>
        <end position="37"/>
    </location>
</feature>
<evidence type="ECO:0000256" key="5">
    <source>
        <dbReference type="SAM" id="Phobius"/>
    </source>
</evidence>
<keyword evidence="1 4" id="KW-0349">Heme</keyword>
<keyword evidence="2 4" id="KW-0479">Metal-binding</keyword>
<keyword evidence="5" id="KW-0472">Membrane</keyword>
<dbReference type="EMBL" id="AP026966">
    <property type="protein sequence ID" value="BDT61100.1"/>
    <property type="molecule type" value="Genomic_DNA"/>
</dbReference>
<proteinExistence type="predicted"/>
<keyword evidence="3 4" id="KW-0408">Iron</keyword>
<evidence type="ECO:0000256" key="3">
    <source>
        <dbReference type="ARBA" id="ARBA00023004"/>
    </source>
</evidence>
<dbReference type="Proteomes" id="UP001163336">
    <property type="component" value="Chromosome"/>
</dbReference>
<keyword evidence="5" id="KW-1133">Transmembrane helix</keyword>
<feature type="domain" description="Cytochrome c" evidence="6">
    <location>
        <begin position="77"/>
        <end position="163"/>
    </location>
</feature>
<dbReference type="Gene3D" id="1.10.760.10">
    <property type="entry name" value="Cytochrome c-like domain"/>
    <property type="match status" value="1"/>
</dbReference>
<dbReference type="RefSeq" id="WP_281910575.1">
    <property type="nucleotide sequence ID" value="NZ_AP026966.1"/>
</dbReference>
<evidence type="ECO:0000259" key="6">
    <source>
        <dbReference type="PROSITE" id="PS51007"/>
    </source>
</evidence>
<evidence type="ECO:0000256" key="1">
    <source>
        <dbReference type="ARBA" id="ARBA00022617"/>
    </source>
</evidence>
<evidence type="ECO:0000313" key="7">
    <source>
        <dbReference type="EMBL" id="BDT61100.1"/>
    </source>
</evidence>
<dbReference type="InterPro" id="IPR009056">
    <property type="entry name" value="Cyt_c-like_dom"/>
</dbReference>
<keyword evidence="5" id="KW-0812">Transmembrane</keyword>
<name>A0ABM8CCR0_9BURK</name>
<evidence type="ECO:0000256" key="4">
    <source>
        <dbReference type="PROSITE-ProRule" id="PRU00433"/>
    </source>
</evidence>
<organism evidence="7 8">
    <name type="scientific">Massilia varians</name>
    <dbReference type="NCBI Taxonomy" id="457921"/>
    <lineage>
        <taxon>Bacteria</taxon>
        <taxon>Pseudomonadati</taxon>
        <taxon>Pseudomonadota</taxon>
        <taxon>Betaproteobacteria</taxon>
        <taxon>Burkholderiales</taxon>
        <taxon>Oxalobacteraceae</taxon>
        <taxon>Telluria group</taxon>
        <taxon>Massilia</taxon>
    </lineage>
</organism>
<sequence length="188" mass="20280">MLSNRQWLIVKTAVLTLLAAGAAAGAAGLAVLFGGWYNIGATAQHFPFVYTVLEEGMANSVRHHAREVRVPRLGDEQQLRIGAAVYRDKCLQCHGGPGVAQSTIGMSMQPIPGPLVDANQHWEARELYWITKNGIKMSGMPAWEYHLGEDEIWAVVAFVRAMPAMSAQDFRAWTAAPGAPALAQGGAK</sequence>